<proteinExistence type="predicted"/>
<sequence length="144" mass="16424">MRFYKCTQSEIRYLENSILIQKQILRLQIPVINTPTVAKIDSTDQLLKVLPCLVLMESTFSYPVEKFTPFGIFYDEVNLGLGGQNLIKLQNIGVFNQFHNRYLSLGLILQPNFQNFLLVDHLNGNTLTSSEVPCMVNLCKVSLP</sequence>
<gene>
    <name evidence="1" type="ORF">KK1_020016</name>
</gene>
<reference evidence="1 2" key="1">
    <citation type="journal article" date="2012" name="Nat. Biotechnol.">
        <title>Draft genome sequence of pigeonpea (Cajanus cajan), an orphan legume crop of resource-poor farmers.</title>
        <authorList>
            <person name="Varshney R.K."/>
            <person name="Chen W."/>
            <person name="Li Y."/>
            <person name="Bharti A.K."/>
            <person name="Saxena R.K."/>
            <person name="Schlueter J.A."/>
            <person name="Donoghue M.T."/>
            <person name="Azam S."/>
            <person name="Fan G."/>
            <person name="Whaley A.M."/>
            <person name="Farmer A.D."/>
            <person name="Sheridan J."/>
            <person name="Iwata A."/>
            <person name="Tuteja R."/>
            <person name="Penmetsa R.V."/>
            <person name="Wu W."/>
            <person name="Upadhyaya H.D."/>
            <person name="Yang S.P."/>
            <person name="Shah T."/>
            <person name="Saxena K.B."/>
            <person name="Michael T."/>
            <person name="McCombie W.R."/>
            <person name="Yang B."/>
            <person name="Zhang G."/>
            <person name="Yang H."/>
            <person name="Wang J."/>
            <person name="Spillane C."/>
            <person name="Cook D.R."/>
            <person name="May G.D."/>
            <person name="Xu X."/>
            <person name="Jackson S.A."/>
        </authorList>
    </citation>
    <scope>NUCLEOTIDE SEQUENCE [LARGE SCALE GENOMIC DNA]</scope>
    <source>
        <strain evidence="2">cv. Asha</strain>
    </source>
</reference>
<dbReference type="OMA" id="CLVLMES"/>
<dbReference type="EMBL" id="CM003603">
    <property type="protein sequence ID" value="KYP75810.1"/>
    <property type="molecule type" value="Genomic_DNA"/>
</dbReference>
<evidence type="ECO:0000313" key="2">
    <source>
        <dbReference type="Proteomes" id="UP000075243"/>
    </source>
</evidence>
<evidence type="ECO:0000313" key="1">
    <source>
        <dbReference type="EMBL" id="KYP75810.1"/>
    </source>
</evidence>
<dbReference type="Gramene" id="C.cajan_19448.t">
    <property type="protein sequence ID" value="C.cajan_19448.t.cds1"/>
    <property type="gene ID" value="C.cajan_19448"/>
</dbReference>
<dbReference type="Proteomes" id="UP000075243">
    <property type="component" value="Chromosome 1"/>
</dbReference>
<name>A0A151U917_CAJCA</name>
<accession>A0A151U917</accession>
<protein>
    <submittedName>
        <fullName evidence="1">Uncharacterized protein</fullName>
    </submittedName>
</protein>
<keyword evidence="2" id="KW-1185">Reference proteome</keyword>
<organism evidence="1 2">
    <name type="scientific">Cajanus cajan</name>
    <name type="common">Pigeon pea</name>
    <name type="synonym">Cajanus indicus</name>
    <dbReference type="NCBI Taxonomy" id="3821"/>
    <lineage>
        <taxon>Eukaryota</taxon>
        <taxon>Viridiplantae</taxon>
        <taxon>Streptophyta</taxon>
        <taxon>Embryophyta</taxon>
        <taxon>Tracheophyta</taxon>
        <taxon>Spermatophyta</taxon>
        <taxon>Magnoliopsida</taxon>
        <taxon>eudicotyledons</taxon>
        <taxon>Gunneridae</taxon>
        <taxon>Pentapetalae</taxon>
        <taxon>rosids</taxon>
        <taxon>fabids</taxon>
        <taxon>Fabales</taxon>
        <taxon>Fabaceae</taxon>
        <taxon>Papilionoideae</taxon>
        <taxon>50 kb inversion clade</taxon>
        <taxon>NPAAA clade</taxon>
        <taxon>indigoferoid/millettioid clade</taxon>
        <taxon>Phaseoleae</taxon>
        <taxon>Cajanus</taxon>
    </lineage>
</organism>
<dbReference type="AlphaFoldDB" id="A0A151U917"/>